<dbReference type="EMBL" id="BPQH01000002">
    <property type="protein sequence ID" value="GJD48206.1"/>
    <property type="molecule type" value="Genomic_DNA"/>
</dbReference>
<keyword evidence="6 8" id="KW-0067">ATP-binding</keyword>
<reference evidence="9" key="1">
    <citation type="journal article" date="2021" name="Front. Microbiol.">
        <title>Comprehensive Comparative Genomics and Phenotyping of Methylobacterium Species.</title>
        <authorList>
            <person name="Alessa O."/>
            <person name="Ogura Y."/>
            <person name="Fujitani Y."/>
            <person name="Takami H."/>
            <person name="Hayashi T."/>
            <person name="Sahin N."/>
            <person name="Tani A."/>
        </authorList>
    </citation>
    <scope>NUCLEOTIDE SEQUENCE</scope>
    <source>
        <strain evidence="9">KCTC 52305</strain>
    </source>
</reference>
<keyword evidence="4 8" id="KW-0479">Metal-binding</keyword>
<comment type="catalytic activity">
    <reaction evidence="8">
        <text>L-tyrosyl-[protein] + ATP = O-(5'-adenylyl)-L-tyrosyl-[protein] + diphosphate</text>
        <dbReference type="Rhea" id="RHEA:54288"/>
        <dbReference type="Rhea" id="RHEA-COMP:10136"/>
        <dbReference type="Rhea" id="RHEA-COMP:13846"/>
        <dbReference type="ChEBI" id="CHEBI:30616"/>
        <dbReference type="ChEBI" id="CHEBI:33019"/>
        <dbReference type="ChEBI" id="CHEBI:46858"/>
        <dbReference type="ChEBI" id="CHEBI:83624"/>
        <dbReference type="EC" id="2.7.7.108"/>
    </reaction>
</comment>
<feature type="binding site" evidence="8">
    <location>
        <position position="113"/>
    </location>
    <ligand>
        <name>ATP</name>
        <dbReference type="ChEBI" id="CHEBI:30616"/>
    </ligand>
</feature>
<dbReference type="Pfam" id="PF02696">
    <property type="entry name" value="SelO"/>
    <property type="match status" value="1"/>
</dbReference>
<keyword evidence="2 8" id="KW-0808">Transferase</keyword>
<dbReference type="EC" id="2.7.7.108" evidence="8"/>
<evidence type="ECO:0000256" key="1">
    <source>
        <dbReference type="ARBA" id="ARBA00009747"/>
    </source>
</evidence>
<feature type="binding site" evidence="8">
    <location>
        <position position="125"/>
    </location>
    <ligand>
        <name>ATP</name>
        <dbReference type="ChEBI" id="CHEBI:30616"/>
    </ligand>
</feature>
<sequence>MPAPAFRPSRRHADLGPDFYDVVAPARFPRHVLRHRNQAWAARIGLGALSDEAWIAHFGRFAPLPGSFPEPLALRYHGHQFRSYNPELGDGRGFLFAQLHDLVDGRLLDLGTKGSGQTPWSRAADGRLTLKGGVREVLATTMLEALGVETSKSLSLIETGEDLVRHDEPSPARSAVLVRLSHSHIRIGTFQRIRALGEADALRRLLDHTVRTYRPALWREAMADRAAAFLEDVGRRVARVGAQWMAAGFVHGVLNTDNINVTGESFDYGPWRFAPVNDPGFTAAYFDEHGLYAFGRQPEALAWNLARLAECLLPLSDEERLGAALDAFGPALQDAFARALLRRLGLAVPEDEAGMHRLAGAFWSFLEASRAPFEQVFFDWYGGLAAEARAARSPAAAHYAGEGFARVRQALGALRTDPAARLDHPYFARAAPCTMLIEEVEALFAPITDRDDWTAFGAKLASIAEMAQAYGTGPG</sequence>
<dbReference type="NCBIfam" id="NF000658">
    <property type="entry name" value="PRK00029.1"/>
    <property type="match status" value="1"/>
</dbReference>
<comment type="catalytic activity">
    <reaction evidence="8">
        <text>L-tyrosyl-[protein] + UTP = O-(5'-uridylyl)-L-tyrosyl-[protein] + diphosphate</text>
        <dbReference type="Rhea" id="RHEA:83887"/>
        <dbReference type="Rhea" id="RHEA-COMP:10136"/>
        <dbReference type="Rhea" id="RHEA-COMP:20238"/>
        <dbReference type="ChEBI" id="CHEBI:33019"/>
        <dbReference type="ChEBI" id="CHEBI:46398"/>
        <dbReference type="ChEBI" id="CHEBI:46858"/>
        <dbReference type="ChEBI" id="CHEBI:90602"/>
    </reaction>
</comment>
<comment type="function">
    <text evidence="8">Nucleotidyltransferase involved in the post-translational modification of proteins. It can catalyze the addition of adenosine monophosphate (AMP) or uridine monophosphate (UMP) to a protein, resulting in modifications known as AMPylation and UMPylation.</text>
</comment>
<comment type="cofactor">
    <cofactor evidence="8">
        <name>Mg(2+)</name>
        <dbReference type="ChEBI" id="CHEBI:18420"/>
    </cofactor>
    <cofactor evidence="8">
        <name>Mn(2+)</name>
        <dbReference type="ChEBI" id="CHEBI:29035"/>
    </cofactor>
</comment>
<keyword evidence="10" id="KW-1185">Reference proteome</keyword>
<feature type="active site" description="Proton acceptor" evidence="8">
    <location>
        <position position="257"/>
    </location>
</feature>
<keyword evidence="5 8" id="KW-0547">Nucleotide-binding</keyword>
<evidence type="ECO:0000256" key="7">
    <source>
        <dbReference type="ARBA" id="ARBA00022842"/>
    </source>
</evidence>
<feature type="binding site" evidence="8">
    <location>
        <position position="92"/>
    </location>
    <ligand>
        <name>ATP</name>
        <dbReference type="ChEBI" id="CHEBI:30616"/>
    </ligand>
</feature>
<dbReference type="PANTHER" id="PTHR32057">
    <property type="entry name" value="PROTEIN ADENYLYLTRANSFERASE SELO, MITOCHONDRIAL"/>
    <property type="match status" value="1"/>
</dbReference>
<evidence type="ECO:0000256" key="3">
    <source>
        <dbReference type="ARBA" id="ARBA00022695"/>
    </source>
</evidence>
<evidence type="ECO:0000256" key="4">
    <source>
        <dbReference type="ARBA" id="ARBA00022723"/>
    </source>
</evidence>
<dbReference type="PANTHER" id="PTHR32057:SF14">
    <property type="entry name" value="PROTEIN ADENYLYLTRANSFERASE SELO, MITOCHONDRIAL"/>
    <property type="match status" value="1"/>
</dbReference>
<accession>A0ABQ4QT22</accession>
<feature type="binding site" evidence="8">
    <location>
        <position position="267"/>
    </location>
    <ligand>
        <name>Mg(2+)</name>
        <dbReference type="ChEBI" id="CHEBI:18420"/>
    </ligand>
</feature>
<feature type="binding site" evidence="8">
    <location>
        <position position="89"/>
    </location>
    <ligand>
        <name>ATP</name>
        <dbReference type="ChEBI" id="CHEBI:30616"/>
    </ligand>
</feature>
<comment type="similarity">
    <text evidence="1 8">Belongs to the SELO family.</text>
</comment>
<dbReference type="GO" id="GO:0016779">
    <property type="term" value="F:nucleotidyltransferase activity"/>
    <property type="evidence" value="ECO:0007669"/>
    <property type="project" value="UniProtKB-KW"/>
</dbReference>
<feature type="binding site" evidence="8">
    <location>
        <position position="91"/>
    </location>
    <ligand>
        <name>ATP</name>
        <dbReference type="ChEBI" id="CHEBI:30616"/>
    </ligand>
</feature>
<dbReference type="HAMAP" id="MF_00692">
    <property type="entry name" value="SelO"/>
    <property type="match status" value="1"/>
</dbReference>
<dbReference type="RefSeq" id="WP_128561453.1">
    <property type="nucleotide sequence ID" value="NZ_BPQH01000002.1"/>
</dbReference>
<gene>
    <name evidence="9" type="primary">selO_2</name>
    <name evidence="8" type="synonym">selO</name>
    <name evidence="8" type="synonym">ydiU</name>
    <name evidence="9" type="ORF">OPKNFCMD_0922</name>
</gene>
<comment type="catalytic activity">
    <reaction evidence="8">
        <text>L-seryl-[protein] + UTP = O-(5'-uridylyl)-L-seryl-[protein] + diphosphate</text>
        <dbReference type="Rhea" id="RHEA:64604"/>
        <dbReference type="Rhea" id="RHEA-COMP:9863"/>
        <dbReference type="Rhea" id="RHEA-COMP:16635"/>
        <dbReference type="ChEBI" id="CHEBI:29999"/>
        <dbReference type="ChEBI" id="CHEBI:33019"/>
        <dbReference type="ChEBI" id="CHEBI:46398"/>
        <dbReference type="ChEBI" id="CHEBI:156051"/>
    </reaction>
</comment>
<feature type="binding site" evidence="8">
    <location>
        <position position="186"/>
    </location>
    <ligand>
        <name>ATP</name>
        <dbReference type="ChEBI" id="CHEBI:30616"/>
    </ligand>
</feature>
<keyword evidence="7 8" id="KW-0460">Magnesium</keyword>
<comment type="catalytic activity">
    <reaction evidence="8">
        <text>L-seryl-[protein] + ATP = 3-O-(5'-adenylyl)-L-seryl-[protein] + diphosphate</text>
        <dbReference type="Rhea" id="RHEA:58120"/>
        <dbReference type="Rhea" id="RHEA-COMP:9863"/>
        <dbReference type="Rhea" id="RHEA-COMP:15073"/>
        <dbReference type="ChEBI" id="CHEBI:29999"/>
        <dbReference type="ChEBI" id="CHEBI:30616"/>
        <dbReference type="ChEBI" id="CHEBI:33019"/>
        <dbReference type="ChEBI" id="CHEBI:142516"/>
        <dbReference type="EC" id="2.7.7.108"/>
    </reaction>
</comment>
<evidence type="ECO:0000256" key="2">
    <source>
        <dbReference type="ARBA" id="ARBA00022679"/>
    </source>
</evidence>
<evidence type="ECO:0000256" key="8">
    <source>
        <dbReference type="HAMAP-Rule" id="MF_00692"/>
    </source>
</evidence>
<feature type="binding site" evidence="8">
    <location>
        <position position="179"/>
    </location>
    <ligand>
        <name>ATP</name>
        <dbReference type="ChEBI" id="CHEBI:30616"/>
    </ligand>
</feature>
<keyword evidence="3 8" id="KW-0548">Nucleotidyltransferase</keyword>
<feature type="binding site" evidence="8">
    <location>
        <position position="126"/>
    </location>
    <ligand>
        <name>ATP</name>
        <dbReference type="ChEBI" id="CHEBI:30616"/>
    </ligand>
</feature>
<comment type="catalytic activity">
    <reaction evidence="8">
        <text>L-threonyl-[protein] + ATP = 3-O-(5'-adenylyl)-L-threonyl-[protein] + diphosphate</text>
        <dbReference type="Rhea" id="RHEA:54292"/>
        <dbReference type="Rhea" id="RHEA-COMP:11060"/>
        <dbReference type="Rhea" id="RHEA-COMP:13847"/>
        <dbReference type="ChEBI" id="CHEBI:30013"/>
        <dbReference type="ChEBI" id="CHEBI:30616"/>
        <dbReference type="ChEBI" id="CHEBI:33019"/>
        <dbReference type="ChEBI" id="CHEBI:138113"/>
        <dbReference type="EC" id="2.7.7.108"/>
    </reaction>
</comment>
<dbReference type="Proteomes" id="UP001055167">
    <property type="component" value="Unassembled WGS sequence"/>
</dbReference>
<dbReference type="InterPro" id="IPR003846">
    <property type="entry name" value="SelO"/>
</dbReference>
<feature type="binding site" evidence="8">
    <location>
        <position position="258"/>
    </location>
    <ligand>
        <name>Mg(2+)</name>
        <dbReference type="ChEBI" id="CHEBI:18420"/>
    </ligand>
</feature>
<keyword evidence="8" id="KW-0464">Manganese</keyword>
<evidence type="ECO:0000256" key="5">
    <source>
        <dbReference type="ARBA" id="ARBA00022741"/>
    </source>
</evidence>
<comment type="caution">
    <text evidence="9">The sequence shown here is derived from an EMBL/GenBank/DDBJ whole genome shotgun (WGS) entry which is preliminary data.</text>
</comment>
<evidence type="ECO:0000313" key="9">
    <source>
        <dbReference type="EMBL" id="GJD48206.1"/>
    </source>
</evidence>
<protein>
    <recommendedName>
        <fullName evidence="8">Protein nucleotidyltransferase YdiU</fullName>
        <ecNumber evidence="8">2.7.7.-</ecNumber>
    </recommendedName>
    <alternativeName>
        <fullName evidence="8">Protein adenylyltransferase YdiU</fullName>
        <ecNumber evidence="8">2.7.7.108</ecNumber>
    </alternativeName>
    <alternativeName>
        <fullName evidence="8">Protein uridylyltransferase YdiU</fullName>
        <ecNumber evidence="8">2.7.7.-</ecNumber>
    </alternativeName>
</protein>
<evidence type="ECO:0000313" key="10">
    <source>
        <dbReference type="Proteomes" id="UP001055167"/>
    </source>
</evidence>
<reference evidence="9" key="2">
    <citation type="submission" date="2021-08" db="EMBL/GenBank/DDBJ databases">
        <authorList>
            <person name="Tani A."/>
            <person name="Ola A."/>
            <person name="Ogura Y."/>
            <person name="Katsura K."/>
            <person name="Hayashi T."/>
        </authorList>
    </citation>
    <scope>NUCLEOTIDE SEQUENCE</scope>
    <source>
        <strain evidence="9">KCTC 52305</strain>
    </source>
</reference>
<dbReference type="EC" id="2.7.7.-" evidence="8"/>
<name>A0ABQ4QT22_9HYPH</name>
<feature type="binding site" evidence="8">
    <location>
        <position position="267"/>
    </location>
    <ligand>
        <name>ATP</name>
        <dbReference type="ChEBI" id="CHEBI:30616"/>
    </ligand>
</feature>
<comment type="catalytic activity">
    <reaction evidence="8">
        <text>L-histidyl-[protein] + UTP = N(tele)-(5'-uridylyl)-L-histidyl-[protein] + diphosphate</text>
        <dbReference type="Rhea" id="RHEA:83891"/>
        <dbReference type="Rhea" id="RHEA-COMP:9745"/>
        <dbReference type="Rhea" id="RHEA-COMP:20239"/>
        <dbReference type="ChEBI" id="CHEBI:29979"/>
        <dbReference type="ChEBI" id="CHEBI:33019"/>
        <dbReference type="ChEBI" id="CHEBI:46398"/>
        <dbReference type="ChEBI" id="CHEBI:233474"/>
    </reaction>
</comment>
<organism evidence="9 10">
    <name type="scientific">Methylobacterium crusticola</name>
    <dbReference type="NCBI Taxonomy" id="1697972"/>
    <lineage>
        <taxon>Bacteria</taxon>
        <taxon>Pseudomonadati</taxon>
        <taxon>Pseudomonadota</taxon>
        <taxon>Alphaproteobacteria</taxon>
        <taxon>Hyphomicrobiales</taxon>
        <taxon>Methylobacteriaceae</taxon>
        <taxon>Methylobacterium</taxon>
    </lineage>
</organism>
<evidence type="ECO:0000256" key="6">
    <source>
        <dbReference type="ARBA" id="ARBA00022840"/>
    </source>
</evidence>
<proteinExistence type="inferred from homology"/>